<dbReference type="Proteomes" id="UP001358586">
    <property type="component" value="Chromosome 9"/>
</dbReference>
<accession>A0ABR0NPP9</accession>
<keyword evidence="3" id="KW-1185">Reference proteome</keyword>
<gene>
    <name evidence="2" type="ORF">PVK06_030958</name>
</gene>
<dbReference type="EMBL" id="JARKNE010000009">
    <property type="protein sequence ID" value="KAK5803313.1"/>
    <property type="molecule type" value="Genomic_DNA"/>
</dbReference>
<proteinExistence type="predicted"/>
<evidence type="ECO:0000256" key="1">
    <source>
        <dbReference type="SAM" id="MobiDB-lite"/>
    </source>
</evidence>
<sequence>MDSVIEANPIDTQVNPLNDKNNPSDIETNLPHNIRNPLSAENFTISIFTTTITGISRTTPTPPEPQRASSIALKPRTPRHLKPVTIILVYGSLTVPNVLEYFYGWWPKNKVLTNEVRIRQHMATDSCCTLIHPGNLQDFLSLPLNEWIHVNISDPIRFSEAPDNWRLVIVHLVEGFIIKCAGSVGKPGSWLEHAAAAGGRDNTGNLVSWVVRRMALAWSLKRRYGGRMMGYGRLGS</sequence>
<feature type="compositionally biased region" description="Polar residues" evidence="1">
    <location>
        <begin position="10"/>
        <end position="22"/>
    </location>
</feature>
<protein>
    <submittedName>
        <fullName evidence="2">Uncharacterized protein</fullName>
    </submittedName>
</protein>
<organism evidence="2 3">
    <name type="scientific">Gossypium arboreum</name>
    <name type="common">Tree cotton</name>
    <name type="synonym">Gossypium nanking</name>
    <dbReference type="NCBI Taxonomy" id="29729"/>
    <lineage>
        <taxon>Eukaryota</taxon>
        <taxon>Viridiplantae</taxon>
        <taxon>Streptophyta</taxon>
        <taxon>Embryophyta</taxon>
        <taxon>Tracheophyta</taxon>
        <taxon>Spermatophyta</taxon>
        <taxon>Magnoliopsida</taxon>
        <taxon>eudicotyledons</taxon>
        <taxon>Gunneridae</taxon>
        <taxon>Pentapetalae</taxon>
        <taxon>rosids</taxon>
        <taxon>malvids</taxon>
        <taxon>Malvales</taxon>
        <taxon>Malvaceae</taxon>
        <taxon>Malvoideae</taxon>
        <taxon>Gossypium</taxon>
    </lineage>
</organism>
<comment type="caution">
    <text evidence="2">The sequence shown here is derived from an EMBL/GenBank/DDBJ whole genome shotgun (WGS) entry which is preliminary data.</text>
</comment>
<evidence type="ECO:0000313" key="3">
    <source>
        <dbReference type="Proteomes" id="UP001358586"/>
    </source>
</evidence>
<evidence type="ECO:0000313" key="2">
    <source>
        <dbReference type="EMBL" id="KAK5803313.1"/>
    </source>
</evidence>
<reference evidence="2 3" key="1">
    <citation type="submission" date="2023-03" db="EMBL/GenBank/DDBJ databases">
        <title>WGS of Gossypium arboreum.</title>
        <authorList>
            <person name="Yu D."/>
        </authorList>
    </citation>
    <scope>NUCLEOTIDE SEQUENCE [LARGE SCALE GENOMIC DNA]</scope>
    <source>
        <tissue evidence="2">Leaf</tissue>
    </source>
</reference>
<name>A0ABR0NPP9_GOSAR</name>
<feature type="region of interest" description="Disordered" evidence="1">
    <location>
        <begin position="1"/>
        <end position="22"/>
    </location>
</feature>